<comment type="caution">
    <text evidence="3">The sequence shown here is derived from an EMBL/GenBank/DDBJ whole genome shotgun (WGS) entry which is preliminary data.</text>
</comment>
<feature type="transmembrane region" description="Helical" evidence="1">
    <location>
        <begin position="37"/>
        <end position="54"/>
    </location>
</feature>
<evidence type="ECO:0000259" key="2">
    <source>
        <dbReference type="Pfam" id="PF05232"/>
    </source>
</evidence>
<gene>
    <name evidence="3" type="ORF">BGCPKDLD_1109</name>
</gene>
<protein>
    <recommendedName>
        <fullName evidence="2">Chlorhexidine efflux transporter domain-containing protein</fullName>
    </recommendedName>
</protein>
<evidence type="ECO:0000313" key="3">
    <source>
        <dbReference type="EMBL" id="GJE74538.1"/>
    </source>
</evidence>
<feature type="transmembrane region" description="Helical" evidence="1">
    <location>
        <begin position="74"/>
        <end position="98"/>
    </location>
</feature>
<keyword evidence="1" id="KW-1133">Transmembrane helix</keyword>
<dbReference type="RefSeq" id="WP_137830991.1">
    <property type="nucleotide sequence ID" value="NZ_BPRE01000003.1"/>
</dbReference>
<dbReference type="NCBIfam" id="NF033664">
    <property type="entry name" value="PACE_transport"/>
    <property type="match status" value="1"/>
</dbReference>
<reference evidence="3" key="2">
    <citation type="submission" date="2021-08" db="EMBL/GenBank/DDBJ databases">
        <authorList>
            <person name="Tani A."/>
            <person name="Ola A."/>
            <person name="Ogura Y."/>
            <person name="Katsura K."/>
            <person name="Hayashi T."/>
        </authorList>
    </citation>
    <scope>NUCLEOTIDE SEQUENCE</scope>
    <source>
        <strain evidence="3">DSM 14458</strain>
    </source>
</reference>
<dbReference type="Pfam" id="PF05232">
    <property type="entry name" value="BTP"/>
    <property type="match status" value="2"/>
</dbReference>
<accession>A0ABQ4UQD5</accession>
<keyword evidence="1" id="KW-0472">Membrane</keyword>
<feature type="domain" description="Chlorhexidine efflux transporter" evidence="2">
    <location>
        <begin position="2"/>
        <end position="65"/>
    </location>
</feature>
<reference evidence="3" key="1">
    <citation type="journal article" date="2021" name="Front. Microbiol.">
        <title>Comprehensive Comparative Genomics and Phenotyping of Methylobacterium Species.</title>
        <authorList>
            <person name="Alessa O."/>
            <person name="Ogura Y."/>
            <person name="Fujitani Y."/>
            <person name="Takami H."/>
            <person name="Hayashi T."/>
            <person name="Sahin N."/>
            <person name="Tani A."/>
        </authorList>
    </citation>
    <scope>NUCLEOTIDE SEQUENCE</scope>
    <source>
        <strain evidence="3">DSM 14458</strain>
    </source>
</reference>
<dbReference type="EMBL" id="BPRE01000003">
    <property type="protein sequence ID" value="GJE74538.1"/>
    <property type="molecule type" value="Genomic_DNA"/>
</dbReference>
<dbReference type="InterPro" id="IPR058208">
    <property type="entry name" value="PACE"/>
</dbReference>
<sequence>MRSTRDRIRHALLFEIVGLALIIPFGSLLFGLHTADMGVVGVGSTVAAAGWNYVYNLGFDRAMQRLVGHTRKTLLLRVGHAVLFEAGLLVILLPPIAWYLGIGLIQALVMDLAIAAFYVAYALVFNLAYDRAFPLRDWDGNAAQPSH</sequence>
<feature type="transmembrane region" description="Helical" evidence="1">
    <location>
        <begin position="104"/>
        <end position="129"/>
    </location>
</feature>
<evidence type="ECO:0000256" key="1">
    <source>
        <dbReference type="SAM" id="Phobius"/>
    </source>
</evidence>
<feature type="transmembrane region" description="Helical" evidence="1">
    <location>
        <begin position="12"/>
        <end position="31"/>
    </location>
</feature>
<organism evidence="3 4">
    <name type="scientific">Methylorubrum suomiense</name>
    <dbReference type="NCBI Taxonomy" id="144191"/>
    <lineage>
        <taxon>Bacteria</taxon>
        <taxon>Pseudomonadati</taxon>
        <taxon>Pseudomonadota</taxon>
        <taxon>Alphaproteobacteria</taxon>
        <taxon>Hyphomicrobiales</taxon>
        <taxon>Methylobacteriaceae</taxon>
        <taxon>Methylorubrum</taxon>
    </lineage>
</organism>
<name>A0ABQ4UQD5_9HYPH</name>
<keyword evidence="4" id="KW-1185">Reference proteome</keyword>
<proteinExistence type="predicted"/>
<keyword evidence="1" id="KW-0812">Transmembrane</keyword>
<evidence type="ECO:0000313" key="4">
    <source>
        <dbReference type="Proteomes" id="UP001055093"/>
    </source>
</evidence>
<dbReference type="Proteomes" id="UP001055093">
    <property type="component" value="Unassembled WGS sequence"/>
</dbReference>
<dbReference type="InterPro" id="IPR007896">
    <property type="entry name" value="BTP_bacteria"/>
</dbReference>
<feature type="domain" description="Chlorhexidine efflux transporter" evidence="2">
    <location>
        <begin position="72"/>
        <end position="134"/>
    </location>
</feature>